<accession>A0A497X9F5</accession>
<dbReference type="Gene3D" id="3.30.110.40">
    <property type="entry name" value="TusA-like domain"/>
    <property type="match status" value="1"/>
</dbReference>
<reference evidence="2 3" key="1">
    <citation type="submission" date="2018-10" db="EMBL/GenBank/DDBJ databases">
        <title>Genomic Encyclopedia of Type Strains, Phase IV (KMG-IV): sequencing the most valuable type-strain genomes for metagenomic binning, comparative biology and taxonomic classification.</title>
        <authorList>
            <person name="Goeker M."/>
        </authorList>
    </citation>
    <scope>NUCLEOTIDE SEQUENCE [LARGE SCALE GENOMIC DNA]</scope>
    <source>
        <strain evidence="2 3">DSM 26916</strain>
    </source>
</reference>
<dbReference type="InterPro" id="IPR001455">
    <property type="entry name" value="TusA-like"/>
</dbReference>
<dbReference type="InterPro" id="IPR036868">
    <property type="entry name" value="TusA-like_sf"/>
</dbReference>
<dbReference type="Pfam" id="PF01206">
    <property type="entry name" value="TusA"/>
    <property type="match status" value="1"/>
</dbReference>
<keyword evidence="3" id="KW-1185">Reference proteome</keyword>
<dbReference type="Proteomes" id="UP000268908">
    <property type="component" value="Unassembled WGS sequence"/>
</dbReference>
<evidence type="ECO:0000259" key="1">
    <source>
        <dbReference type="Pfam" id="PF01206"/>
    </source>
</evidence>
<evidence type="ECO:0000313" key="3">
    <source>
        <dbReference type="Proteomes" id="UP000268908"/>
    </source>
</evidence>
<sequence length="82" mass="8892">MPMAQTIDLDIRGQICPSCLLLTLKELNRHAAAIRGGGTEIVVTTDDRQATATIPSTADRMGFRTEVSRLDGGYRIRIFGTG</sequence>
<dbReference type="SUPFAM" id="SSF64307">
    <property type="entry name" value="SirA-like"/>
    <property type="match status" value="1"/>
</dbReference>
<organism evidence="2 3">
    <name type="scientific">Sulfurisoma sediminicola</name>
    <dbReference type="NCBI Taxonomy" id="1381557"/>
    <lineage>
        <taxon>Bacteria</taxon>
        <taxon>Pseudomonadati</taxon>
        <taxon>Pseudomonadota</taxon>
        <taxon>Betaproteobacteria</taxon>
        <taxon>Nitrosomonadales</taxon>
        <taxon>Sterolibacteriaceae</taxon>
        <taxon>Sulfurisoma</taxon>
    </lineage>
</organism>
<gene>
    <name evidence="2" type="ORF">DFR35_2658</name>
</gene>
<dbReference type="GO" id="GO:0016740">
    <property type="term" value="F:transferase activity"/>
    <property type="evidence" value="ECO:0007669"/>
    <property type="project" value="UniProtKB-KW"/>
</dbReference>
<evidence type="ECO:0000313" key="2">
    <source>
        <dbReference type="EMBL" id="RLJ62840.1"/>
    </source>
</evidence>
<comment type="caution">
    <text evidence="2">The sequence shown here is derived from an EMBL/GenBank/DDBJ whole genome shotgun (WGS) entry which is preliminary data.</text>
</comment>
<feature type="domain" description="UPF0033" evidence="1">
    <location>
        <begin position="8"/>
        <end position="78"/>
    </location>
</feature>
<name>A0A497X9F5_9PROT</name>
<protein>
    <submittedName>
        <fullName evidence="2">TusA-related sulfurtransferase</fullName>
    </submittedName>
</protein>
<dbReference type="AlphaFoldDB" id="A0A497X9F5"/>
<keyword evidence="2" id="KW-0808">Transferase</keyword>
<dbReference type="EMBL" id="RCCI01000007">
    <property type="protein sequence ID" value="RLJ62840.1"/>
    <property type="molecule type" value="Genomic_DNA"/>
</dbReference>
<dbReference type="CDD" id="cd00291">
    <property type="entry name" value="SirA_YedF_YeeD"/>
    <property type="match status" value="1"/>
</dbReference>
<proteinExistence type="predicted"/>